<reference evidence="2" key="1">
    <citation type="journal article" date="2019" name="Int. J. Syst. Evol. Microbiol.">
        <title>The Global Catalogue of Microorganisms (GCM) 10K type strain sequencing project: providing services to taxonomists for standard genome sequencing and annotation.</title>
        <authorList>
            <consortium name="The Broad Institute Genomics Platform"/>
            <consortium name="The Broad Institute Genome Sequencing Center for Infectious Disease"/>
            <person name="Wu L."/>
            <person name="Ma J."/>
        </authorList>
    </citation>
    <scope>NUCLEOTIDE SEQUENCE [LARGE SCALE GENOMIC DNA]</scope>
    <source>
        <strain evidence="2">CGMCC 1.15461</strain>
    </source>
</reference>
<gene>
    <name evidence="1" type="ORF">GCM10007424_02940</name>
</gene>
<organism evidence="1 2">
    <name type="scientific">Flavobacterium suaedae</name>
    <dbReference type="NCBI Taxonomy" id="1767027"/>
    <lineage>
        <taxon>Bacteria</taxon>
        <taxon>Pseudomonadati</taxon>
        <taxon>Bacteroidota</taxon>
        <taxon>Flavobacteriia</taxon>
        <taxon>Flavobacteriales</taxon>
        <taxon>Flavobacteriaceae</taxon>
        <taxon>Flavobacterium</taxon>
    </lineage>
</organism>
<proteinExistence type="predicted"/>
<keyword evidence="2" id="KW-1185">Reference proteome</keyword>
<evidence type="ECO:0000313" key="2">
    <source>
        <dbReference type="Proteomes" id="UP000615760"/>
    </source>
</evidence>
<evidence type="ECO:0000313" key="1">
    <source>
        <dbReference type="EMBL" id="GGB66380.1"/>
    </source>
</evidence>
<sequence length="63" mass="7379">MERLIKYNSSSIINADKTVHYEEVASEINQEVKKEETPCMLKNLLKTNIKLLRLNDIRSVLLF</sequence>
<comment type="caution">
    <text evidence="1">The sequence shown here is derived from an EMBL/GenBank/DDBJ whole genome shotgun (WGS) entry which is preliminary data.</text>
</comment>
<name>A0ABQ1JGM8_9FLAO</name>
<protein>
    <submittedName>
        <fullName evidence="1">Uncharacterized protein</fullName>
    </submittedName>
</protein>
<accession>A0ABQ1JGM8</accession>
<dbReference type="RefSeq" id="WP_188619452.1">
    <property type="nucleotide sequence ID" value="NZ_BMJE01000001.1"/>
</dbReference>
<dbReference type="EMBL" id="BMJE01000001">
    <property type="protein sequence ID" value="GGB66380.1"/>
    <property type="molecule type" value="Genomic_DNA"/>
</dbReference>
<dbReference type="Proteomes" id="UP000615760">
    <property type="component" value="Unassembled WGS sequence"/>
</dbReference>